<organism evidence="2 3">
    <name type="scientific">Kitasatospora cheerisanensis KCTC 2395</name>
    <dbReference type="NCBI Taxonomy" id="1348663"/>
    <lineage>
        <taxon>Bacteria</taxon>
        <taxon>Bacillati</taxon>
        <taxon>Actinomycetota</taxon>
        <taxon>Actinomycetes</taxon>
        <taxon>Kitasatosporales</taxon>
        <taxon>Streptomycetaceae</taxon>
        <taxon>Kitasatospora</taxon>
    </lineage>
</organism>
<sequence>MTRLRTAAAAVLALSLAGLLAPAPAVAVERPRQHPRSAPDQRLTPAERQVNAFFAQYREDVLNGDLDGARQVREQYLTADLNARLDQWAAENDADPVFRAQNVPTGWSVTQGDSGAGHTTVLLTEQWDDGSTVPVDYRLRLPDLTIDDLENAPA</sequence>
<feature type="signal peptide" evidence="1">
    <location>
        <begin position="1"/>
        <end position="27"/>
    </location>
</feature>
<evidence type="ECO:0000313" key="3">
    <source>
        <dbReference type="Proteomes" id="UP000027178"/>
    </source>
</evidence>
<feature type="chain" id="PRO_5001631718" evidence="1">
    <location>
        <begin position="28"/>
        <end position="154"/>
    </location>
</feature>
<evidence type="ECO:0000313" key="2">
    <source>
        <dbReference type="EMBL" id="KDN82633.1"/>
    </source>
</evidence>
<evidence type="ECO:0000256" key="1">
    <source>
        <dbReference type="SAM" id="SignalP"/>
    </source>
</evidence>
<keyword evidence="3" id="KW-1185">Reference proteome</keyword>
<dbReference type="Proteomes" id="UP000027178">
    <property type="component" value="Unassembled WGS sequence"/>
</dbReference>
<protein>
    <submittedName>
        <fullName evidence="2">Uncharacterized protein</fullName>
    </submittedName>
</protein>
<dbReference type="HOGENOM" id="CLU_1701932_0_0_11"/>
<reference evidence="2 3" key="1">
    <citation type="submission" date="2014-05" db="EMBL/GenBank/DDBJ databases">
        <title>Draft Genome Sequence of Kitasatospora cheerisanensis KCTC 2395.</title>
        <authorList>
            <person name="Nam D.H."/>
        </authorList>
    </citation>
    <scope>NUCLEOTIDE SEQUENCE [LARGE SCALE GENOMIC DNA]</scope>
    <source>
        <strain evidence="2 3">KCTC 2395</strain>
    </source>
</reference>
<dbReference type="OrthoDB" id="3871936at2"/>
<keyword evidence="1" id="KW-0732">Signal</keyword>
<name>A0A066YMC3_9ACTN</name>
<gene>
    <name evidence="2" type="ORF">KCH_55480</name>
</gene>
<dbReference type="PATRIC" id="fig|1348663.4.peg.5369"/>
<dbReference type="EMBL" id="JNBY01000104">
    <property type="protein sequence ID" value="KDN82633.1"/>
    <property type="molecule type" value="Genomic_DNA"/>
</dbReference>
<accession>A0A066YMC3</accession>
<dbReference type="eggNOG" id="ENOG5032078">
    <property type="taxonomic scope" value="Bacteria"/>
</dbReference>
<comment type="caution">
    <text evidence="2">The sequence shown here is derived from an EMBL/GenBank/DDBJ whole genome shotgun (WGS) entry which is preliminary data.</text>
</comment>
<dbReference type="AlphaFoldDB" id="A0A066YMC3"/>
<dbReference type="Gene3D" id="3.10.450.50">
    <property type="match status" value="1"/>
</dbReference>
<dbReference type="RefSeq" id="WP_051653465.1">
    <property type="nucleotide sequence ID" value="NZ_KK853997.1"/>
</dbReference>
<proteinExistence type="predicted"/>